<keyword evidence="10" id="KW-1185">Reference proteome</keyword>
<dbReference type="PANTHER" id="PTHR42808:SF3">
    <property type="entry name" value="HYDROXYSTEROID DEHYDROGENASE-LIKE PROTEIN 2"/>
    <property type="match status" value="1"/>
</dbReference>
<dbReference type="OrthoDB" id="5327538at2759"/>
<dbReference type="RefSeq" id="XP_012689590.1">
    <property type="nucleotide sequence ID" value="XM_012834136.3"/>
</dbReference>
<dbReference type="InterPro" id="IPR036527">
    <property type="entry name" value="SCP2_sterol-bd_dom_sf"/>
</dbReference>
<dbReference type="SUPFAM" id="SSF55718">
    <property type="entry name" value="SCP-like"/>
    <property type="match status" value="1"/>
</dbReference>
<evidence type="ECO:0000256" key="1">
    <source>
        <dbReference type="ARBA" id="ARBA00004173"/>
    </source>
</evidence>
<protein>
    <recommendedName>
        <fullName evidence="8">Hydroxysteroid dehydrogenase-like protein 2</fullName>
    </recommendedName>
</protein>
<organism evidence="10 11">
    <name type="scientific">Clupea harengus</name>
    <name type="common">Atlantic herring</name>
    <dbReference type="NCBI Taxonomy" id="7950"/>
    <lineage>
        <taxon>Eukaryota</taxon>
        <taxon>Metazoa</taxon>
        <taxon>Chordata</taxon>
        <taxon>Craniata</taxon>
        <taxon>Vertebrata</taxon>
        <taxon>Euteleostomi</taxon>
        <taxon>Actinopterygii</taxon>
        <taxon>Neopterygii</taxon>
        <taxon>Teleostei</taxon>
        <taxon>Clupei</taxon>
        <taxon>Clupeiformes</taxon>
        <taxon>Clupeoidei</taxon>
        <taxon>Clupeidae</taxon>
        <taxon>Clupea</taxon>
    </lineage>
</organism>
<dbReference type="Gene3D" id="3.40.50.720">
    <property type="entry name" value="NAD(P)-binding Rossmann-like Domain"/>
    <property type="match status" value="1"/>
</dbReference>
<evidence type="ECO:0000256" key="3">
    <source>
        <dbReference type="ARBA" id="ARBA00006484"/>
    </source>
</evidence>
<name>A0A6P3W545_CLUHA</name>
<dbReference type="GeneID" id="105906041"/>
<proteinExistence type="inferred from homology"/>
<keyword evidence="7" id="KW-0576">Peroxisome</keyword>
<evidence type="ECO:0000256" key="5">
    <source>
        <dbReference type="ARBA" id="ARBA00023002"/>
    </source>
</evidence>
<dbReference type="GO" id="GO:0016491">
    <property type="term" value="F:oxidoreductase activity"/>
    <property type="evidence" value="ECO:0007669"/>
    <property type="project" value="UniProtKB-KW"/>
</dbReference>
<evidence type="ECO:0000256" key="4">
    <source>
        <dbReference type="ARBA" id="ARBA00022857"/>
    </source>
</evidence>
<dbReference type="InterPro" id="IPR036291">
    <property type="entry name" value="NAD(P)-bd_dom_sf"/>
</dbReference>
<dbReference type="Pfam" id="PF02036">
    <property type="entry name" value="SCP2"/>
    <property type="match status" value="1"/>
</dbReference>
<dbReference type="NCBIfam" id="NF006133">
    <property type="entry name" value="PRK08278.1"/>
    <property type="match status" value="1"/>
</dbReference>
<sequence length="417" mass="44679">MLQNTGKLAGCTLFITGASRGIGKAIALKAAKDGANVVIAAKTAQAHPKLPGTIYTAAEEIEAIGGKALPCIVDVRDENQINDAVAKAVEKFGGIDILVNNASAINLTGTLETSMKKVDLMMGVNLRGTYLTSKLCIPHLLKSKNPHILNLSPPLNLNPIWFKNHTAYTMAKYGMSMCVLGMAEEFRGSIAVNALWPKTAIQTAAMDMLGGSEIGNQCRKVEIMADAAYEIFNQPTSFTGNFVIDEDILKKAGIKDFETYAVVPGHPLLPDFFLDEEPENLVKHMEDHGATPAFKTGSASGDAVVGSPIADTFKAIKGIISPDVVKSTKGVYKFDLSGEHPGIWYIDLKSDVGSAGSGEPPVKADVVMSMDSADFIKMFTGKMKPTMAFMSGKLKIKGDMTLALKMEKMMGLMKPRL</sequence>
<keyword evidence="6" id="KW-0496">Mitochondrion</keyword>
<dbReference type="GO" id="GO:0005739">
    <property type="term" value="C:mitochondrion"/>
    <property type="evidence" value="ECO:0007669"/>
    <property type="project" value="UniProtKB-SubCell"/>
</dbReference>
<evidence type="ECO:0000256" key="2">
    <source>
        <dbReference type="ARBA" id="ARBA00004275"/>
    </source>
</evidence>
<dbReference type="InterPro" id="IPR051935">
    <property type="entry name" value="HSDL2"/>
</dbReference>
<dbReference type="PRINTS" id="PR00081">
    <property type="entry name" value="GDHRDH"/>
</dbReference>
<evidence type="ECO:0000259" key="9">
    <source>
        <dbReference type="Pfam" id="PF02036"/>
    </source>
</evidence>
<dbReference type="InterPro" id="IPR002347">
    <property type="entry name" value="SDR_fam"/>
</dbReference>
<dbReference type="Gene3D" id="3.30.1050.10">
    <property type="entry name" value="SCP2 sterol-binding domain"/>
    <property type="match status" value="1"/>
</dbReference>
<dbReference type="InterPro" id="IPR003033">
    <property type="entry name" value="SCP2_sterol-bd_dom"/>
</dbReference>
<dbReference type="CTD" id="84263"/>
<evidence type="ECO:0000256" key="7">
    <source>
        <dbReference type="ARBA" id="ARBA00023140"/>
    </source>
</evidence>
<feature type="domain" description="SCP2" evidence="9">
    <location>
        <begin position="322"/>
        <end position="410"/>
    </location>
</feature>
<dbReference type="Pfam" id="PF00106">
    <property type="entry name" value="adh_short"/>
    <property type="match status" value="1"/>
</dbReference>
<evidence type="ECO:0000256" key="8">
    <source>
        <dbReference type="ARBA" id="ARBA00040243"/>
    </source>
</evidence>
<dbReference type="CDD" id="cd09762">
    <property type="entry name" value="HSDL2_SDR_c"/>
    <property type="match status" value="1"/>
</dbReference>
<dbReference type="PANTHER" id="PTHR42808">
    <property type="entry name" value="HYDROXYSTEROID DEHYDROGENASE-LIKE PROTEIN 2"/>
    <property type="match status" value="1"/>
</dbReference>
<accession>A0A6P3W545</accession>
<evidence type="ECO:0000313" key="11">
    <source>
        <dbReference type="RefSeq" id="XP_012689590.1"/>
    </source>
</evidence>
<reference evidence="11" key="1">
    <citation type="submission" date="2025-08" db="UniProtKB">
        <authorList>
            <consortium name="RefSeq"/>
        </authorList>
    </citation>
    <scope>IDENTIFICATION</scope>
</reference>
<evidence type="ECO:0000256" key="6">
    <source>
        <dbReference type="ARBA" id="ARBA00023128"/>
    </source>
</evidence>
<comment type="similarity">
    <text evidence="3">Belongs to the short-chain dehydrogenases/reductases (SDR) family.</text>
</comment>
<gene>
    <name evidence="11" type="primary">hsdl2</name>
</gene>
<keyword evidence="4" id="KW-0521">NADP</keyword>
<comment type="subcellular location">
    <subcellularLocation>
        <location evidence="1">Mitochondrion</location>
    </subcellularLocation>
    <subcellularLocation>
        <location evidence="2">Peroxisome</location>
    </subcellularLocation>
</comment>
<keyword evidence="5" id="KW-0560">Oxidoreductase</keyword>
<dbReference type="GO" id="GO:0005777">
    <property type="term" value="C:peroxisome"/>
    <property type="evidence" value="ECO:0007669"/>
    <property type="project" value="UniProtKB-SubCell"/>
</dbReference>
<evidence type="ECO:0000313" key="10">
    <source>
        <dbReference type="Proteomes" id="UP000515152"/>
    </source>
</evidence>
<dbReference type="FunFam" id="3.40.50.720:FF:000301">
    <property type="entry name" value="Hydroxysteroid dehydrogenase like 2"/>
    <property type="match status" value="1"/>
</dbReference>
<dbReference type="KEGG" id="char:105906041"/>
<dbReference type="AlphaFoldDB" id="A0A6P3W545"/>
<dbReference type="SUPFAM" id="SSF51735">
    <property type="entry name" value="NAD(P)-binding Rossmann-fold domains"/>
    <property type="match status" value="1"/>
</dbReference>
<dbReference type="Proteomes" id="UP000515152">
    <property type="component" value="Chromosome 12"/>
</dbReference>